<dbReference type="CDD" id="cd00657">
    <property type="entry name" value="Ferritin_like"/>
    <property type="match status" value="1"/>
</dbReference>
<dbReference type="SUPFAM" id="SSF47240">
    <property type="entry name" value="Ferritin-like"/>
    <property type="match status" value="1"/>
</dbReference>
<dbReference type="InterPro" id="IPR006311">
    <property type="entry name" value="TAT_signal"/>
</dbReference>
<dbReference type="PROSITE" id="PS51318">
    <property type="entry name" value="TAT"/>
    <property type="match status" value="1"/>
</dbReference>
<dbReference type="Pfam" id="PF13668">
    <property type="entry name" value="Ferritin_2"/>
    <property type="match status" value="1"/>
</dbReference>
<accession>A0ABU4VJ77</accession>
<dbReference type="RefSeq" id="WP_319953116.1">
    <property type="nucleotide sequence ID" value="NZ_JAXAVX010000002.1"/>
</dbReference>
<sequence length="212" mass="22422">MRTNELPTANAGAIDAIEVVGHTRQAFLLKATLAAAATAGAAMLGPNVSRALAQSDMGDVEILNYALTLEYLEADFYKQGRKLSLNDETMGIARVFGREEAEHVDALKKTIQQLGGTPVEEPTFTFPITNQASFIKLAMTLEDTGVSAYNGAATGIKSKEVLGAAGSIVQVEARHAAVIRLLNDKPPAPRDFDVASEKDAVVKAITPLIAKG</sequence>
<gene>
    <name evidence="1" type="ORF">SK069_05105</name>
</gene>
<dbReference type="InterPro" id="IPR052965">
    <property type="entry name" value="Pigment-catalase-like"/>
</dbReference>
<dbReference type="PANTHER" id="PTHR31694:SF26">
    <property type="entry name" value="OS05G0151100 PROTEIN"/>
    <property type="match status" value="1"/>
</dbReference>
<organism evidence="1 2">
    <name type="scientific">Patulibacter brassicae</name>
    <dbReference type="NCBI Taxonomy" id="1705717"/>
    <lineage>
        <taxon>Bacteria</taxon>
        <taxon>Bacillati</taxon>
        <taxon>Actinomycetota</taxon>
        <taxon>Thermoleophilia</taxon>
        <taxon>Solirubrobacterales</taxon>
        <taxon>Patulibacteraceae</taxon>
        <taxon>Patulibacter</taxon>
    </lineage>
</organism>
<dbReference type="InterPro" id="IPR009078">
    <property type="entry name" value="Ferritin-like_SF"/>
</dbReference>
<comment type="caution">
    <text evidence="1">The sequence shown here is derived from an EMBL/GenBank/DDBJ whole genome shotgun (WGS) entry which is preliminary data.</text>
</comment>
<keyword evidence="2" id="KW-1185">Reference proteome</keyword>
<dbReference type="Proteomes" id="UP001277761">
    <property type="component" value="Unassembled WGS sequence"/>
</dbReference>
<dbReference type="PANTHER" id="PTHR31694">
    <property type="entry name" value="DESICCATION-LIKE PROTEIN"/>
    <property type="match status" value="1"/>
</dbReference>
<reference evidence="1 2" key="1">
    <citation type="submission" date="2023-11" db="EMBL/GenBank/DDBJ databases">
        <authorList>
            <person name="Xu M."/>
            <person name="Jiang T."/>
        </authorList>
    </citation>
    <scope>NUCLEOTIDE SEQUENCE [LARGE SCALE GENOMIC DNA]</scope>
    <source>
        <strain evidence="1 2">SD</strain>
    </source>
</reference>
<evidence type="ECO:0000313" key="1">
    <source>
        <dbReference type="EMBL" id="MDX8150963.1"/>
    </source>
</evidence>
<evidence type="ECO:0000313" key="2">
    <source>
        <dbReference type="Proteomes" id="UP001277761"/>
    </source>
</evidence>
<dbReference type="EMBL" id="JAXAVX010000002">
    <property type="protein sequence ID" value="MDX8150963.1"/>
    <property type="molecule type" value="Genomic_DNA"/>
</dbReference>
<dbReference type="InterPro" id="IPR012347">
    <property type="entry name" value="Ferritin-like"/>
</dbReference>
<protein>
    <submittedName>
        <fullName evidence="1">Ferritin-like domain-containing protein</fullName>
    </submittedName>
</protein>
<proteinExistence type="predicted"/>
<dbReference type="Gene3D" id="1.20.1260.10">
    <property type="match status" value="1"/>
</dbReference>
<name>A0ABU4VJ77_9ACTN</name>